<dbReference type="AlphaFoldDB" id="A0A9X8EE56"/>
<name>A0A9X8EE56_PSEPU</name>
<sequence>MLKPHTQLICVHHMCNPDDTNEVVPTPDKRSNKPIGIHETSTNKTAFFQKIIKPKIGPNTITLVIPNEITLSLSVATKALKHARRRKSALEQLSLSTESIYDRNVGLAYDYLENIQTAIIFAFKAVESFCNATIPDSYVYKKSTSKSTEHYNKEQIERWIATSEKVSAILPSILECPPPQSQGFWSNFKNLERLRNEIIHSKSTNTNAVLEELFAEAVYQYTQSAGTLLEFFISIDPSNPIFPLGFGKSMVRVLNVEKAEDILGKIEED</sequence>
<dbReference type="EMBL" id="RJUR01000017">
    <property type="protein sequence ID" value="ROQ45362.1"/>
    <property type="molecule type" value="Genomic_DNA"/>
</dbReference>
<dbReference type="RefSeq" id="WP_148071562.1">
    <property type="nucleotide sequence ID" value="NZ_RJUR01000017.1"/>
</dbReference>
<accession>A0A9X8EE56</accession>
<reference evidence="1 2" key="1">
    <citation type="submission" date="2018-11" db="EMBL/GenBank/DDBJ databases">
        <title>Genomic analyses of the natural microbiome of Caenorhabditis elegans.</title>
        <authorList>
            <person name="Samuel B."/>
        </authorList>
    </citation>
    <scope>NUCLEOTIDE SEQUENCE [LARGE SCALE GENOMIC DNA]</scope>
    <source>
        <strain evidence="1 2">BIGb0473</strain>
    </source>
</reference>
<evidence type="ECO:0000313" key="1">
    <source>
        <dbReference type="EMBL" id="ROQ45362.1"/>
    </source>
</evidence>
<dbReference type="Proteomes" id="UP000269115">
    <property type="component" value="Unassembled WGS sequence"/>
</dbReference>
<protein>
    <submittedName>
        <fullName evidence="1">Uncharacterized protein</fullName>
    </submittedName>
</protein>
<proteinExistence type="predicted"/>
<comment type="caution">
    <text evidence="1">The sequence shown here is derived from an EMBL/GenBank/DDBJ whole genome shotgun (WGS) entry which is preliminary data.</text>
</comment>
<evidence type="ECO:0000313" key="2">
    <source>
        <dbReference type="Proteomes" id="UP000269115"/>
    </source>
</evidence>
<organism evidence="1 2">
    <name type="scientific">Pseudomonas putida</name>
    <name type="common">Arthrobacter siderocapsulatus</name>
    <dbReference type="NCBI Taxonomy" id="303"/>
    <lineage>
        <taxon>Bacteria</taxon>
        <taxon>Pseudomonadati</taxon>
        <taxon>Pseudomonadota</taxon>
        <taxon>Gammaproteobacteria</taxon>
        <taxon>Pseudomonadales</taxon>
        <taxon>Pseudomonadaceae</taxon>
        <taxon>Pseudomonas</taxon>
    </lineage>
</organism>
<gene>
    <name evidence="1" type="ORF">EDF85_4626</name>
</gene>